<dbReference type="GO" id="GO:0005198">
    <property type="term" value="F:structural molecule activity"/>
    <property type="evidence" value="ECO:0007669"/>
    <property type="project" value="UniProtKB-UniRule"/>
</dbReference>
<dbReference type="PANTHER" id="PTHR34653:SF1">
    <property type="entry name" value="FLAGELLAR HOOK-BASAL BODY COMPLEX PROTEIN FLIE"/>
    <property type="match status" value="1"/>
</dbReference>
<dbReference type="AlphaFoldDB" id="A0A9D1WEL9"/>
<dbReference type="GO" id="GO:0003774">
    <property type="term" value="F:cytoskeletal motor activity"/>
    <property type="evidence" value="ECO:0007669"/>
    <property type="project" value="InterPro"/>
</dbReference>
<organism evidence="6 7">
    <name type="scientific">Candidatus Anaerobiospirillum pullistercoris</name>
    <dbReference type="NCBI Taxonomy" id="2838452"/>
    <lineage>
        <taxon>Bacteria</taxon>
        <taxon>Pseudomonadati</taxon>
        <taxon>Pseudomonadota</taxon>
        <taxon>Gammaproteobacteria</taxon>
        <taxon>Aeromonadales</taxon>
        <taxon>Succinivibrionaceae</taxon>
        <taxon>Anaerobiospirillum</taxon>
    </lineage>
</organism>
<reference evidence="6" key="1">
    <citation type="journal article" date="2021" name="PeerJ">
        <title>Extensive microbial diversity within the chicken gut microbiome revealed by metagenomics and culture.</title>
        <authorList>
            <person name="Gilroy R."/>
            <person name="Ravi A."/>
            <person name="Getino M."/>
            <person name="Pursley I."/>
            <person name="Horton D.L."/>
            <person name="Alikhan N.F."/>
            <person name="Baker D."/>
            <person name="Gharbi K."/>
            <person name="Hall N."/>
            <person name="Watson M."/>
            <person name="Adriaenssens E.M."/>
            <person name="Foster-Nyarko E."/>
            <person name="Jarju S."/>
            <person name="Secka A."/>
            <person name="Antonio M."/>
            <person name="Oren A."/>
            <person name="Chaudhuri R.R."/>
            <person name="La Ragione R."/>
            <person name="Hildebrand F."/>
            <person name="Pallen M.J."/>
        </authorList>
    </citation>
    <scope>NUCLEOTIDE SEQUENCE</scope>
    <source>
        <strain evidence="6">USASDec5-558</strain>
    </source>
</reference>
<dbReference type="NCBIfam" id="TIGR00205">
    <property type="entry name" value="fliE"/>
    <property type="match status" value="1"/>
</dbReference>
<evidence type="ECO:0000256" key="5">
    <source>
        <dbReference type="HAMAP-Rule" id="MF_00724"/>
    </source>
</evidence>
<sequence>MSGESAALALREQSNVNPAAHQAAAGLGSGPQAAGINNTYTPVPAEKAGETVGEFKQLLTDAFENVNILQNVAGEMSQRFDVGDRSITLADVMIASQKSSLSFEATLQIRNRLVEAYQSIMQMQI</sequence>
<dbReference type="Pfam" id="PF02049">
    <property type="entry name" value="FliE"/>
    <property type="match status" value="1"/>
</dbReference>
<dbReference type="PANTHER" id="PTHR34653">
    <property type="match status" value="1"/>
</dbReference>
<comment type="subcellular location">
    <subcellularLocation>
        <location evidence="1 5">Bacterial flagellum basal body</location>
    </subcellularLocation>
</comment>
<keyword evidence="6" id="KW-0969">Cilium</keyword>
<dbReference type="InterPro" id="IPR001624">
    <property type="entry name" value="FliE"/>
</dbReference>
<accession>A0A9D1WEL9</accession>
<evidence type="ECO:0000256" key="3">
    <source>
        <dbReference type="ARBA" id="ARBA00018024"/>
    </source>
</evidence>
<keyword evidence="4 5" id="KW-0975">Bacterial flagellum</keyword>
<protein>
    <recommendedName>
        <fullName evidence="3 5">Flagellar hook-basal body complex protein FliE</fullName>
    </recommendedName>
</protein>
<dbReference type="HAMAP" id="MF_00724">
    <property type="entry name" value="FliE"/>
    <property type="match status" value="1"/>
</dbReference>
<proteinExistence type="inferred from homology"/>
<dbReference type="Proteomes" id="UP000886829">
    <property type="component" value="Unassembled WGS sequence"/>
</dbReference>
<dbReference type="EMBL" id="DXEV01000199">
    <property type="protein sequence ID" value="HIX57800.1"/>
    <property type="molecule type" value="Genomic_DNA"/>
</dbReference>
<reference evidence="6" key="2">
    <citation type="submission" date="2021-04" db="EMBL/GenBank/DDBJ databases">
        <authorList>
            <person name="Gilroy R."/>
        </authorList>
    </citation>
    <scope>NUCLEOTIDE SEQUENCE</scope>
    <source>
        <strain evidence="6">USASDec5-558</strain>
    </source>
</reference>
<evidence type="ECO:0000313" key="6">
    <source>
        <dbReference type="EMBL" id="HIX57800.1"/>
    </source>
</evidence>
<evidence type="ECO:0000256" key="2">
    <source>
        <dbReference type="ARBA" id="ARBA00009272"/>
    </source>
</evidence>
<evidence type="ECO:0000313" key="7">
    <source>
        <dbReference type="Proteomes" id="UP000886829"/>
    </source>
</evidence>
<dbReference type="GO" id="GO:0071973">
    <property type="term" value="P:bacterial-type flagellum-dependent cell motility"/>
    <property type="evidence" value="ECO:0007669"/>
    <property type="project" value="InterPro"/>
</dbReference>
<keyword evidence="6" id="KW-0282">Flagellum</keyword>
<comment type="similarity">
    <text evidence="2 5">Belongs to the FliE family.</text>
</comment>
<evidence type="ECO:0000256" key="4">
    <source>
        <dbReference type="ARBA" id="ARBA00023143"/>
    </source>
</evidence>
<evidence type="ECO:0000256" key="1">
    <source>
        <dbReference type="ARBA" id="ARBA00004117"/>
    </source>
</evidence>
<comment type="caution">
    <text evidence="6">The sequence shown here is derived from an EMBL/GenBank/DDBJ whole genome shotgun (WGS) entry which is preliminary data.</text>
</comment>
<gene>
    <name evidence="5 6" type="primary">fliE</name>
    <name evidence="6" type="ORF">H9850_10080</name>
</gene>
<dbReference type="GO" id="GO:0009425">
    <property type="term" value="C:bacterial-type flagellum basal body"/>
    <property type="evidence" value="ECO:0007669"/>
    <property type="project" value="UniProtKB-SubCell"/>
</dbReference>
<dbReference type="PRINTS" id="PR01006">
    <property type="entry name" value="FLGHOOKFLIE"/>
</dbReference>
<keyword evidence="6" id="KW-0966">Cell projection</keyword>
<name>A0A9D1WEL9_9GAMM</name>